<sequence length="101" mass="11921">MLDILFLMLITALVLFWLDSISKREEAVKQGKKLAAEFNLQLLDDTVHCNKIKIVRTEANWPSLERIYFFYVSSNKENRIHCQLTLVGKKIIDWRIPPYPQ</sequence>
<dbReference type="OrthoDB" id="5959530at2"/>
<organism evidence="1 2">
    <name type="scientific">Methylophilales bacterium HTCC2181</name>
    <dbReference type="NCBI Taxonomy" id="383631"/>
    <lineage>
        <taxon>Bacteria</taxon>
        <taxon>Pseudomonadati</taxon>
        <taxon>Pseudomonadota</taxon>
        <taxon>Betaproteobacteria</taxon>
        <taxon>Nitrosomonadales</taxon>
        <taxon>OM43 clade</taxon>
    </lineage>
</organism>
<accession>A0P6F0</accession>
<reference evidence="1 2" key="1">
    <citation type="submission" date="2006-11" db="EMBL/GenBank/DDBJ databases">
        <authorList>
            <person name="Giovannoni S."/>
            <person name="Vergin K."/>
            <person name="Ferriera S."/>
            <person name="Johnson J."/>
            <person name="Kravitz S."/>
            <person name="Beeson K."/>
            <person name="Sutton G."/>
            <person name="Rogers Y.-H."/>
            <person name="Friedman R."/>
            <person name="Frazier M."/>
            <person name="Venter J.C."/>
        </authorList>
    </citation>
    <scope>NUCLEOTIDE SEQUENCE [LARGE SCALE GENOMIC DNA]</scope>
    <source>
        <strain evidence="1 2">HTCC2181</strain>
    </source>
</reference>
<evidence type="ECO:0000313" key="2">
    <source>
        <dbReference type="Proteomes" id="UP000054262"/>
    </source>
</evidence>
<dbReference type="Proteomes" id="UP000054262">
    <property type="component" value="Unassembled WGS sequence"/>
</dbReference>
<keyword evidence="2" id="KW-1185">Reference proteome</keyword>
<name>A0P6F0_9PROT</name>
<dbReference type="Pfam" id="PF11743">
    <property type="entry name" value="DUF3301"/>
    <property type="match status" value="1"/>
</dbReference>
<evidence type="ECO:0008006" key="3">
    <source>
        <dbReference type="Google" id="ProtNLM"/>
    </source>
</evidence>
<dbReference type="EMBL" id="AAUX01000001">
    <property type="protein sequence ID" value="EAV47110.1"/>
    <property type="molecule type" value="Genomic_DNA"/>
</dbReference>
<gene>
    <name evidence="1" type="ORF">MB2181_03515</name>
</gene>
<comment type="caution">
    <text evidence="1">The sequence shown here is derived from an EMBL/GenBank/DDBJ whole genome shotgun (WGS) entry which is preliminary data.</text>
</comment>
<dbReference type="InterPro" id="IPR021732">
    <property type="entry name" value="DUF3301"/>
</dbReference>
<protein>
    <recommendedName>
        <fullName evidence="3">DUF3301 domain-containing protein</fullName>
    </recommendedName>
</protein>
<proteinExistence type="predicted"/>
<dbReference type="AlphaFoldDB" id="A0P6F0"/>
<evidence type="ECO:0000313" key="1">
    <source>
        <dbReference type="EMBL" id="EAV47110.1"/>
    </source>
</evidence>